<name>A0A975TZ59_9RHOB</name>
<reference evidence="2 3" key="1">
    <citation type="submission" date="2021-07" db="EMBL/GenBank/DDBJ databases">
        <title>Karlodiniumbacter phycospheric gen. nov., sp. nov., a phycosphere bacterium isolated from karlodinium veneficum.</title>
        <authorList>
            <person name="Peng Y."/>
            <person name="Jiang L."/>
            <person name="Lee J."/>
        </authorList>
    </citation>
    <scope>NUCLEOTIDE SEQUENCE</scope>
    <source>
        <strain evidence="2 3">N5</strain>
    </source>
</reference>
<protein>
    <recommendedName>
        <fullName evidence="4">Periplasmic protein</fullName>
    </recommendedName>
</protein>
<dbReference type="InterPro" id="IPR029045">
    <property type="entry name" value="ClpP/crotonase-like_dom_sf"/>
</dbReference>
<dbReference type="Proteomes" id="UP000693972">
    <property type="component" value="Unassembled WGS sequence"/>
</dbReference>
<sequence length="269" mass="28532">MTETATETGPGTAANGFTVKRAITAILAFQIAMAVVLAGSDLISALPRLLAGTSAPHLDAPVAPGDQVRRYRPGDLPTRQRTDPDRQTPIPDPGDMPSRLRFSVEGGIALMTGQIAPGDSTRFAEWMQTDATFEAIRLHSPGGSVHDALAIGQTIRDAGIATVMEPGDICLSACPYVLAGGTTRTVPDGAMVGVHQHYFGENTALPAFLAIEDIQFGQGEVMAHLDAMGIDVRLMQHALTTPPEAIYVLLPEELEAYRMVFDADPESEG</sequence>
<keyword evidence="3" id="KW-1185">Reference proteome</keyword>
<dbReference type="RefSeq" id="WP_257892913.1">
    <property type="nucleotide sequence ID" value="NZ_JAIMBW010000001.1"/>
</dbReference>
<evidence type="ECO:0000313" key="2">
    <source>
        <dbReference type="EMBL" id="QXL89897.1"/>
    </source>
</evidence>
<accession>A0A975TZ59</accession>
<dbReference type="Gene3D" id="3.90.226.10">
    <property type="entry name" value="2-enoyl-CoA Hydratase, Chain A, domain 1"/>
    <property type="match status" value="1"/>
</dbReference>
<dbReference type="AlphaFoldDB" id="A0A975TZ59"/>
<feature type="compositionally biased region" description="Basic and acidic residues" evidence="1">
    <location>
        <begin position="67"/>
        <end position="86"/>
    </location>
</feature>
<dbReference type="SUPFAM" id="SSF52096">
    <property type="entry name" value="ClpP/crotonase"/>
    <property type="match status" value="1"/>
</dbReference>
<dbReference type="EMBL" id="CP078073">
    <property type="protein sequence ID" value="QXL89897.1"/>
    <property type="molecule type" value="Genomic_DNA"/>
</dbReference>
<evidence type="ECO:0000313" key="3">
    <source>
        <dbReference type="Proteomes" id="UP000693972"/>
    </source>
</evidence>
<evidence type="ECO:0000256" key="1">
    <source>
        <dbReference type="SAM" id="MobiDB-lite"/>
    </source>
</evidence>
<gene>
    <name evidence="2" type="ORF">KUL25_10550</name>
</gene>
<evidence type="ECO:0008006" key="4">
    <source>
        <dbReference type="Google" id="ProtNLM"/>
    </source>
</evidence>
<organism evidence="2">
    <name type="scientific">Gymnodinialimonas phycosphaerae</name>
    <dbReference type="NCBI Taxonomy" id="2841589"/>
    <lineage>
        <taxon>Bacteria</taxon>
        <taxon>Pseudomonadati</taxon>
        <taxon>Pseudomonadota</taxon>
        <taxon>Alphaproteobacteria</taxon>
        <taxon>Rhodobacterales</taxon>
        <taxon>Paracoccaceae</taxon>
        <taxon>Gymnodinialimonas</taxon>
    </lineage>
</organism>
<proteinExistence type="predicted"/>
<dbReference type="EMBL" id="JAIMBW010000001">
    <property type="protein sequence ID" value="MBY4893204.1"/>
    <property type="molecule type" value="Genomic_DNA"/>
</dbReference>
<feature type="region of interest" description="Disordered" evidence="1">
    <location>
        <begin position="55"/>
        <end position="98"/>
    </location>
</feature>